<comment type="caution">
    <text evidence="2">The sequence shown here is derived from an EMBL/GenBank/DDBJ whole genome shotgun (WGS) entry which is preliminary data.</text>
</comment>
<name>A0ABU1U0J4_9BACL</name>
<dbReference type="EMBL" id="JAVDWA010000003">
    <property type="protein sequence ID" value="MDR7072990.1"/>
    <property type="molecule type" value="Genomic_DNA"/>
</dbReference>
<evidence type="ECO:0000313" key="2">
    <source>
        <dbReference type="EMBL" id="MDR7072990.1"/>
    </source>
</evidence>
<dbReference type="RefSeq" id="WP_310258393.1">
    <property type="nucleotide sequence ID" value="NZ_JAVDWA010000003.1"/>
</dbReference>
<feature type="domain" description="STAS" evidence="1">
    <location>
        <begin position="143"/>
        <end position="250"/>
    </location>
</feature>
<dbReference type="Gene3D" id="3.30.750.24">
    <property type="entry name" value="STAS domain"/>
    <property type="match status" value="1"/>
</dbReference>
<dbReference type="InterPro" id="IPR051932">
    <property type="entry name" value="Bact_StressResp_Reg"/>
</dbReference>
<gene>
    <name evidence="2" type="ORF">J2X07_001976</name>
</gene>
<sequence>MVQQIDPVITDTLDCLEENIFIIDLEYKVSWMNQSAQSFIDNIKTFLKLEKAEDLIGTSISRFHKNPSYQINLLEKGDFPIDMQLNLFNRFVARLVVKEFIVTGEKKGYLLNWRDITEIEKEKEKTQALIDELSAPILQTIAENTLLVPLVGELSIERMERLTSKLLNECLKNQADFVLLDFSGVTTLADSNLGQEVQKLTSAVELMGATVLYCGFSTEMVKDMVDLGIQTNQLSFVSFHNAIRYVVAKLGYRLEKA</sequence>
<dbReference type="Proteomes" id="UP001258181">
    <property type="component" value="Unassembled WGS sequence"/>
</dbReference>
<dbReference type="InterPro" id="IPR002645">
    <property type="entry name" value="STAS_dom"/>
</dbReference>
<dbReference type="SUPFAM" id="SSF52091">
    <property type="entry name" value="SpoIIaa-like"/>
    <property type="match status" value="1"/>
</dbReference>
<dbReference type="PANTHER" id="PTHR33745">
    <property type="entry name" value="RSBT ANTAGONIST PROTEIN RSBS-RELATED"/>
    <property type="match status" value="1"/>
</dbReference>
<dbReference type="CDD" id="cd07041">
    <property type="entry name" value="STAS_RsbR_RsbS_like"/>
    <property type="match status" value="1"/>
</dbReference>
<dbReference type="PROSITE" id="PS50801">
    <property type="entry name" value="STAS"/>
    <property type="match status" value="1"/>
</dbReference>
<evidence type="ECO:0000313" key="3">
    <source>
        <dbReference type="Proteomes" id="UP001258181"/>
    </source>
</evidence>
<proteinExistence type="predicted"/>
<protein>
    <submittedName>
        <fullName evidence="2">Anti-anti-sigma regulatory factor</fullName>
    </submittedName>
</protein>
<dbReference type="Gene3D" id="3.30.450.20">
    <property type="entry name" value="PAS domain"/>
    <property type="match status" value="1"/>
</dbReference>
<keyword evidence="3" id="KW-1185">Reference proteome</keyword>
<dbReference type="InterPro" id="IPR036513">
    <property type="entry name" value="STAS_dom_sf"/>
</dbReference>
<reference evidence="2 3" key="1">
    <citation type="submission" date="2023-07" db="EMBL/GenBank/DDBJ databases">
        <title>Sorghum-associated microbial communities from plants grown in Nebraska, USA.</title>
        <authorList>
            <person name="Schachtman D."/>
        </authorList>
    </citation>
    <scope>NUCLEOTIDE SEQUENCE [LARGE SCALE GENOMIC DNA]</scope>
    <source>
        <strain evidence="2 3">BE211</strain>
    </source>
</reference>
<organism evidence="2 3">
    <name type="scientific">Fictibacillus barbaricus</name>
    <dbReference type="NCBI Taxonomy" id="182136"/>
    <lineage>
        <taxon>Bacteria</taxon>
        <taxon>Bacillati</taxon>
        <taxon>Bacillota</taxon>
        <taxon>Bacilli</taxon>
        <taxon>Bacillales</taxon>
        <taxon>Fictibacillaceae</taxon>
        <taxon>Fictibacillus</taxon>
    </lineage>
</organism>
<accession>A0ABU1U0J4</accession>
<evidence type="ECO:0000259" key="1">
    <source>
        <dbReference type="PROSITE" id="PS50801"/>
    </source>
</evidence>